<evidence type="ECO:0000313" key="5">
    <source>
        <dbReference type="Proteomes" id="UP000694390"/>
    </source>
</evidence>
<dbReference type="OrthoDB" id="9388635at2759"/>
<protein>
    <submittedName>
        <fullName evidence="4">Chromosome 17 open reading frame 58</fullName>
    </submittedName>
</protein>
<reference evidence="4" key="3">
    <citation type="submission" date="2025-09" db="UniProtKB">
        <authorList>
            <consortium name="Ensembl"/>
        </authorList>
    </citation>
    <scope>IDENTIFICATION</scope>
</reference>
<dbReference type="InterPro" id="IPR008993">
    <property type="entry name" value="TIMP-like_OB-fold"/>
</dbReference>
<dbReference type="PANTHER" id="PTHR35967:SF1">
    <property type="entry name" value="UPF0450 PROTEIN C17ORF58"/>
    <property type="match status" value="1"/>
</dbReference>
<dbReference type="PROSITE" id="PS50189">
    <property type="entry name" value="NTR"/>
    <property type="match status" value="1"/>
</dbReference>
<dbReference type="Ensembl" id="ENSGEVT00005023264.1">
    <property type="protein sequence ID" value="ENSGEVP00005022144.1"/>
    <property type="gene ID" value="ENSGEVG00005015723.1"/>
</dbReference>
<organism evidence="4 5">
    <name type="scientific">Gopherus evgoodei</name>
    <name type="common">Goodes thornscrub tortoise</name>
    <dbReference type="NCBI Taxonomy" id="1825980"/>
    <lineage>
        <taxon>Eukaryota</taxon>
        <taxon>Metazoa</taxon>
        <taxon>Chordata</taxon>
        <taxon>Craniata</taxon>
        <taxon>Vertebrata</taxon>
        <taxon>Euteleostomi</taxon>
        <taxon>Archelosauria</taxon>
        <taxon>Testudinata</taxon>
        <taxon>Testudines</taxon>
        <taxon>Cryptodira</taxon>
        <taxon>Durocryptodira</taxon>
        <taxon>Testudinoidea</taxon>
        <taxon>Testudinidae</taxon>
        <taxon>Gopherus</taxon>
    </lineage>
</organism>
<keyword evidence="5" id="KW-1185">Reference proteome</keyword>
<proteinExistence type="predicted"/>
<evidence type="ECO:0000313" key="4">
    <source>
        <dbReference type="Ensembl" id="ENSGEVP00005022144.1"/>
    </source>
</evidence>
<evidence type="ECO:0000256" key="1">
    <source>
        <dbReference type="ARBA" id="ARBA00023157"/>
    </source>
</evidence>
<gene>
    <name evidence="4" type="primary">C17orf58</name>
</gene>
<accession>A0A8C4Y9J4</accession>
<dbReference type="Proteomes" id="UP000694390">
    <property type="component" value="Chromosome 15"/>
</dbReference>
<reference evidence="4" key="1">
    <citation type="submission" date="2019-06" db="EMBL/GenBank/DDBJ databases">
        <title>G10K-VGP Goodes thornscrub tortoise genome, primary haplotype.</title>
        <authorList>
            <person name="Murphy B."/>
            <person name="Edwards T."/>
            <person name="Rhie A."/>
            <person name="Koren S."/>
            <person name="Phillippy A."/>
            <person name="Fedrigo O."/>
            <person name="Haase B."/>
            <person name="Mountcastle J."/>
            <person name="Lewin H."/>
            <person name="Damas J."/>
            <person name="Howe K."/>
            <person name="Formenti G."/>
            <person name="Myers G."/>
            <person name="Durbin R."/>
            <person name="Jarvis E.D."/>
        </authorList>
    </citation>
    <scope>NUCLEOTIDE SEQUENCE [LARGE SCALE GENOMIC DNA]</scope>
</reference>
<feature type="domain" description="NTR" evidence="3">
    <location>
        <begin position="294"/>
        <end position="439"/>
    </location>
</feature>
<evidence type="ECO:0000259" key="3">
    <source>
        <dbReference type="PROSITE" id="PS50189"/>
    </source>
</evidence>
<feature type="region of interest" description="Disordered" evidence="2">
    <location>
        <begin position="138"/>
        <end position="181"/>
    </location>
</feature>
<dbReference type="PANTHER" id="PTHR35967">
    <property type="entry name" value="UPF0450 PROTEIN C17ORF58"/>
    <property type="match status" value="1"/>
</dbReference>
<keyword evidence="1" id="KW-1015">Disulfide bond</keyword>
<sequence>MTARAKAHWSLAAACGELRIGGLVLCRNLYQPRSVLTGFDWAFLGSRCWWFSILRMCCALFLACDWIMGRYSGYLPYIGKPIRALSKDGYSAADSTPSQAKFPFRGSSGGEENQTEHWLLSPANLQWPKAADILSVSPDKKKKAKTSVENNTGLRKEPHQDGRVLASESHMEGPPSASFDFSHANRMHADRFQSEAANSISAHFHHRAFSHYKGRSLTLGEMHPFQNTGTVETEDPNMVDHLNRPGKMNPYKQHDPIRNVSKPSWVTNRQSSSLLYHFNVLKKVLDADNKEKVCLTECRRERDEAEAFCVSEFAVNGIVHDVETLEKGVHLVTLLVNSDGLYKMSRLYITPDGFFFRVHILIVDALNCSKPCPDFKLGSRYIVMGQIYHKRRQLPAPLLQFLRGRLRPGDGLLRSGSNYVKRFNRKRDRKVQGAAHTKCR</sequence>
<name>A0A8C4Y9J4_9SAUR</name>
<dbReference type="AlphaFoldDB" id="A0A8C4Y9J4"/>
<evidence type="ECO:0000256" key="2">
    <source>
        <dbReference type="SAM" id="MobiDB-lite"/>
    </source>
</evidence>
<dbReference type="Gene3D" id="2.40.50.120">
    <property type="match status" value="1"/>
</dbReference>
<reference evidence="4" key="2">
    <citation type="submission" date="2025-08" db="UniProtKB">
        <authorList>
            <consortium name="Ensembl"/>
        </authorList>
    </citation>
    <scope>IDENTIFICATION</scope>
</reference>
<dbReference type="SUPFAM" id="SSF50242">
    <property type="entry name" value="TIMP-like"/>
    <property type="match status" value="1"/>
</dbReference>
<dbReference type="InterPro" id="IPR001134">
    <property type="entry name" value="Netrin_domain"/>
</dbReference>
<dbReference type="GeneTree" id="ENSGT00390000002361"/>